<reference evidence="10" key="2">
    <citation type="submission" date="2025-09" db="UniProtKB">
        <authorList>
            <consortium name="Ensembl"/>
        </authorList>
    </citation>
    <scope>IDENTIFICATION</scope>
</reference>
<sequence length="90" mass="10381">MREIRRVLDANNCQYMLKTPFLLFCIHGDGYTEKVVQWEMEVCKLPRPSLNGVHFKPVSEKSKAFKTIASKIASELQLEPSHWDVNEATT</sequence>
<dbReference type="GO" id="GO:0004674">
    <property type="term" value="F:protein serine/threonine kinase activity"/>
    <property type="evidence" value="ECO:0007669"/>
    <property type="project" value="UniProtKB-KW"/>
</dbReference>
<dbReference type="Ensembl" id="ENSSDAT00000030574.1">
    <property type="protein sequence ID" value="ENSSDAP00000026740.1"/>
    <property type="gene ID" value="ENSSDAG00000024254.1"/>
</dbReference>
<evidence type="ECO:0000256" key="5">
    <source>
        <dbReference type="ARBA" id="ARBA00022777"/>
    </source>
</evidence>
<dbReference type="EC" id="2.7.11.1" evidence="1"/>
<keyword evidence="5" id="KW-0418">Kinase</keyword>
<dbReference type="AlphaFoldDB" id="A0A8C9QLP3"/>
<evidence type="ECO:0000256" key="7">
    <source>
        <dbReference type="ARBA" id="ARBA00047899"/>
    </source>
</evidence>
<dbReference type="InterPro" id="IPR001772">
    <property type="entry name" value="KA1_dom"/>
</dbReference>
<keyword evidence="3" id="KW-0808">Transferase</keyword>
<dbReference type="GO" id="GO:0005524">
    <property type="term" value="F:ATP binding"/>
    <property type="evidence" value="ECO:0007669"/>
    <property type="project" value="UniProtKB-KW"/>
</dbReference>
<evidence type="ECO:0000256" key="6">
    <source>
        <dbReference type="ARBA" id="ARBA00022840"/>
    </source>
</evidence>
<dbReference type="FunFam" id="3.30.310.80:FF:000011">
    <property type="entry name" value="Non-specific serine/threonine protein kinase"/>
    <property type="match status" value="1"/>
</dbReference>
<keyword evidence="2" id="KW-0723">Serine/threonine-protein kinase</keyword>
<dbReference type="SUPFAM" id="SSF103243">
    <property type="entry name" value="KA1-like"/>
    <property type="match status" value="1"/>
</dbReference>
<protein>
    <recommendedName>
        <fullName evidence="1">non-specific serine/threonine protein kinase</fullName>
        <ecNumber evidence="1">2.7.11.1</ecNumber>
    </recommendedName>
</protein>
<dbReference type="Pfam" id="PF02149">
    <property type="entry name" value="KA1"/>
    <property type="match status" value="1"/>
</dbReference>
<dbReference type="InterPro" id="IPR028375">
    <property type="entry name" value="KA1/Ssp2_C"/>
</dbReference>
<evidence type="ECO:0000256" key="8">
    <source>
        <dbReference type="ARBA" id="ARBA00048679"/>
    </source>
</evidence>
<dbReference type="Proteomes" id="UP000694422">
    <property type="component" value="Unplaced"/>
</dbReference>
<dbReference type="Gene3D" id="3.30.310.80">
    <property type="entry name" value="Kinase associated domain 1, KA1"/>
    <property type="match status" value="1"/>
</dbReference>
<keyword evidence="6" id="KW-0067">ATP-binding</keyword>
<evidence type="ECO:0000256" key="2">
    <source>
        <dbReference type="ARBA" id="ARBA00022527"/>
    </source>
</evidence>
<name>A0A8C9QLP3_SPEDA</name>
<evidence type="ECO:0000256" key="4">
    <source>
        <dbReference type="ARBA" id="ARBA00022741"/>
    </source>
</evidence>
<proteinExistence type="predicted"/>
<evidence type="ECO:0000313" key="11">
    <source>
        <dbReference type="Proteomes" id="UP000694422"/>
    </source>
</evidence>
<evidence type="ECO:0000259" key="9">
    <source>
        <dbReference type="PROSITE" id="PS50032"/>
    </source>
</evidence>
<comment type="catalytic activity">
    <reaction evidence="8">
        <text>L-seryl-[protein] + ATP = O-phospho-L-seryl-[protein] + ADP + H(+)</text>
        <dbReference type="Rhea" id="RHEA:17989"/>
        <dbReference type="Rhea" id="RHEA-COMP:9863"/>
        <dbReference type="Rhea" id="RHEA-COMP:11604"/>
        <dbReference type="ChEBI" id="CHEBI:15378"/>
        <dbReference type="ChEBI" id="CHEBI:29999"/>
        <dbReference type="ChEBI" id="CHEBI:30616"/>
        <dbReference type="ChEBI" id="CHEBI:83421"/>
        <dbReference type="ChEBI" id="CHEBI:456216"/>
        <dbReference type="EC" id="2.7.11.1"/>
    </reaction>
</comment>
<comment type="catalytic activity">
    <reaction evidence="7">
        <text>L-threonyl-[protein] + ATP = O-phospho-L-threonyl-[protein] + ADP + H(+)</text>
        <dbReference type="Rhea" id="RHEA:46608"/>
        <dbReference type="Rhea" id="RHEA-COMP:11060"/>
        <dbReference type="Rhea" id="RHEA-COMP:11605"/>
        <dbReference type="ChEBI" id="CHEBI:15378"/>
        <dbReference type="ChEBI" id="CHEBI:30013"/>
        <dbReference type="ChEBI" id="CHEBI:30616"/>
        <dbReference type="ChEBI" id="CHEBI:61977"/>
        <dbReference type="ChEBI" id="CHEBI:456216"/>
        <dbReference type="EC" id="2.7.11.1"/>
    </reaction>
</comment>
<organism evidence="10 11">
    <name type="scientific">Spermophilus dauricus</name>
    <name type="common">Daurian ground squirrel</name>
    <dbReference type="NCBI Taxonomy" id="99837"/>
    <lineage>
        <taxon>Eukaryota</taxon>
        <taxon>Metazoa</taxon>
        <taxon>Chordata</taxon>
        <taxon>Craniata</taxon>
        <taxon>Vertebrata</taxon>
        <taxon>Euteleostomi</taxon>
        <taxon>Mammalia</taxon>
        <taxon>Eutheria</taxon>
        <taxon>Euarchontoglires</taxon>
        <taxon>Glires</taxon>
        <taxon>Rodentia</taxon>
        <taxon>Sciuromorpha</taxon>
        <taxon>Sciuridae</taxon>
        <taxon>Xerinae</taxon>
        <taxon>Marmotini</taxon>
        <taxon>Spermophilus</taxon>
    </lineage>
</organism>
<dbReference type="PROSITE" id="PS50032">
    <property type="entry name" value="KA1"/>
    <property type="match status" value="1"/>
</dbReference>
<evidence type="ECO:0000256" key="3">
    <source>
        <dbReference type="ARBA" id="ARBA00022679"/>
    </source>
</evidence>
<keyword evidence="11" id="KW-1185">Reference proteome</keyword>
<accession>A0A8C9QLP3</accession>
<evidence type="ECO:0000313" key="10">
    <source>
        <dbReference type="Ensembl" id="ENSSDAP00000026740.1"/>
    </source>
</evidence>
<feature type="domain" description="KA1" evidence="9">
    <location>
        <begin position="29"/>
        <end position="78"/>
    </location>
</feature>
<evidence type="ECO:0000256" key="1">
    <source>
        <dbReference type="ARBA" id="ARBA00012513"/>
    </source>
</evidence>
<reference evidence="10" key="1">
    <citation type="submission" date="2025-08" db="UniProtKB">
        <authorList>
            <consortium name="Ensembl"/>
        </authorList>
    </citation>
    <scope>IDENTIFICATION</scope>
</reference>
<keyword evidence="4" id="KW-0547">Nucleotide-binding</keyword>